<protein>
    <recommendedName>
        <fullName evidence="3">HMG domain-containing protein</fullName>
    </recommendedName>
</protein>
<evidence type="ECO:0000313" key="1">
    <source>
        <dbReference type="EMBL" id="VBB74101.1"/>
    </source>
</evidence>
<evidence type="ECO:0000313" key="2">
    <source>
        <dbReference type="Proteomes" id="UP000280685"/>
    </source>
</evidence>
<dbReference type="Proteomes" id="UP000280685">
    <property type="component" value="Chromosome 1"/>
</dbReference>
<gene>
    <name evidence="1" type="ORF">PODCO_124460</name>
</gene>
<sequence length="447" mass="50826">MAMHLAICYQLLERYSSCGCYYYRHQVDKCGAHGRAGHIVQQRTILVGHTCADHTSYFEDYGKYGSATPAHKSIKLGYSKQVEESDETGLDQSIQPSIASPIRIVATSLNPESVAKRPGISDDFAWIETSVHYEWEDSDAKSRVSDPDSIISVPSTVSSVDWTQLRPSFTASFIFKTFNSCGHTRCNCRALGLKSNHNIARFLELYAIDLLNLALNTKDRPEKRVKLDAARFVRRSRRDIARRITEAHCKTWTDDSAAVNNEIIEDQEIGENIGARRDYDQGDSGPEDEPFDLVTAVAEVFLFETDPVLHLQSNVKAFVNRQCPKVVQQSFWEFMTIKTSNMVSKLRQKPLEDKKTRITWTCKCGRNLYDDFTEIVPGAVKQLEAELRYQSTKQLELEYDNLNSQNTPRSHQIHLPGYCFRCGLGQHRSFANFSTLFYQSTSLRVAT</sequence>
<proteinExistence type="predicted"/>
<evidence type="ECO:0008006" key="3">
    <source>
        <dbReference type="Google" id="ProtNLM"/>
    </source>
</evidence>
<keyword evidence="2" id="KW-1185">Reference proteome</keyword>
<reference evidence="1" key="1">
    <citation type="submission" date="2018-02" db="EMBL/GenBank/DDBJ databases">
        <authorList>
            <person name="Silar P."/>
        </authorList>
    </citation>
    <scope>NUCLEOTIDE SEQUENCE [LARGE SCALE GENOMIC DNA]</scope>
    <source>
        <strain evidence="1">T</strain>
    </source>
</reference>
<organism evidence="1 2">
    <name type="scientific">Podospora comata</name>
    <dbReference type="NCBI Taxonomy" id="48703"/>
    <lineage>
        <taxon>Eukaryota</taxon>
        <taxon>Fungi</taxon>
        <taxon>Dikarya</taxon>
        <taxon>Ascomycota</taxon>
        <taxon>Pezizomycotina</taxon>
        <taxon>Sordariomycetes</taxon>
        <taxon>Sordariomycetidae</taxon>
        <taxon>Sordariales</taxon>
        <taxon>Podosporaceae</taxon>
        <taxon>Podospora</taxon>
    </lineage>
</organism>
<accession>A0ABY6S0Q5</accession>
<name>A0ABY6S0Q5_PODCO</name>
<dbReference type="EMBL" id="LR026964">
    <property type="protein sequence ID" value="VBB74101.1"/>
    <property type="molecule type" value="Genomic_DNA"/>
</dbReference>